<feature type="transmembrane region" description="Helical" evidence="1">
    <location>
        <begin position="53"/>
        <end position="70"/>
    </location>
</feature>
<sequence>MNIRTFARVFGVIFLIVGVGGFIPGLTTAASPDRDLSVVHGYGHELGLFPVNTLHNIVHLIFGLWGLAAARSLGGARTYGKAVAIIYALFTVMGLVPGLHTTFGLVPLYGADVVLHLLLAAIATYFGFVRCDVATD</sequence>
<evidence type="ECO:0000313" key="2">
    <source>
        <dbReference type="EMBL" id="PSJ42999.1"/>
    </source>
</evidence>
<accession>A0A2P7QYH4</accession>
<dbReference type="AlphaFoldDB" id="A0A2P7QYH4"/>
<keyword evidence="3" id="KW-1185">Reference proteome</keyword>
<feature type="transmembrane region" description="Helical" evidence="1">
    <location>
        <begin position="82"/>
        <end position="100"/>
    </location>
</feature>
<protein>
    <submittedName>
        <fullName evidence="2">DUF4383 domain-containing protein</fullName>
    </submittedName>
</protein>
<comment type="caution">
    <text evidence="2">The sequence shown here is derived from an EMBL/GenBank/DDBJ whole genome shotgun (WGS) entry which is preliminary data.</text>
</comment>
<keyword evidence="1" id="KW-0812">Transmembrane</keyword>
<dbReference type="Pfam" id="PF14325">
    <property type="entry name" value="DUF4383"/>
    <property type="match status" value="1"/>
</dbReference>
<dbReference type="Proteomes" id="UP000241167">
    <property type="component" value="Unassembled WGS sequence"/>
</dbReference>
<feature type="transmembrane region" description="Helical" evidence="1">
    <location>
        <begin position="106"/>
        <end position="128"/>
    </location>
</feature>
<dbReference type="OrthoDB" id="572373at2"/>
<evidence type="ECO:0000313" key="3">
    <source>
        <dbReference type="Proteomes" id="UP000241167"/>
    </source>
</evidence>
<gene>
    <name evidence="2" type="ORF">C7I55_00900</name>
</gene>
<name>A0A2P7QYH4_9SPHN</name>
<dbReference type="RefSeq" id="WP_106511019.1">
    <property type="nucleotide sequence ID" value="NZ_PXYI01000001.1"/>
</dbReference>
<dbReference type="EMBL" id="PXYI01000001">
    <property type="protein sequence ID" value="PSJ42999.1"/>
    <property type="molecule type" value="Genomic_DNA"/>
</dbReference>
<keyword evidence="1" id="KW-1133">Transmembrane helix</keyword>
<keyword evidence="1" id="KW-0472">Membrane</keyword>
<proteinExistence type="predicted"/>
<reference evidence="2 3" key="1">
    <citation type="submission" date="2018-03" db="EMBL/GenBank/DDBJ databases">
        <title>The draft genome of Sphingosinicella sp. GL-C-18.</title>
        <authorList>
            <person name="Liu L."/>
            <person name="Li L."/>
            <person name="Liang L."/>
            <person name="Zhang X."/>
            <person name="Wang T."/>
        </authorList>
    </citation>
    <scope>NUCLEOTIDE SEQUENCE [LARGE SCALE GENOMIC DNA]</scope>
    <source>
        <strain evidence="2 3">GL-C-18</strain>
    </source>
</reference>
<organism evidence="2 3">
    <name type="scientific">Allosphingosinicella deserti</name>
    <dbReference type="NCBI Taxonomy" id="2116704"/>
    <lineage>
        <taxon>Bacteria</taxon>
        <taxon>Pseudomonadati</taxon>
        <taxon>Pseudomonadota</taxon>
        <taxon>Alphaproteobacteria</taxon>
        <taxon>Sphingomonadales</taxon>
        <taxon>Sphingomonadaceae</taxon>
        <taxon>Allosphingosinicella</taxon>
    </lineage>
</organism>
<evidence type="ECO:0000256" key="1">
    <source>
        <dbReference type="SAM" id="Phobius"/>
    </source>
</evidence>